<evidence type="ECO:0000313" key="2">
    <source>
        <dbReference type="Proteomes" id="UP001200741"/>
    </source>
</evidence>
<comment type="caution">
    <text evidence="1">The sequence shown here is derived from an EMBL/GenBank/DDBJ whole genome shotgun (WGS) entry which is preliminary data.</text>
</comment>
<organism evidence="1 2">
    <name type="scientific">Pelomonas cellulosilytica</name>
    <dbReference type="NCBI Taxonomy" id="2906762"/>
    <lineage>
        <taxon>Bacteria</taxon>
        <taxon>Pseudomonadati</taxon>
        <taxon>Pseudomonadota</taxon>
        <taxon>Betaproteobacteria</taxon>
        <taxon>Burkholderiales</taxon>
        <taxon>Sphaerotilaceae</taxon>
        <taxon>Roseateles</taxon>
    </lineage>
</organism>
<accession>A0ABS8XWB5</accession>
<dbReference type="Proteomes" id="UP001200741">
    <property type="component" value="Unassembled WGS sequence"/>
</dbReference>
<dbReference type="EMBL" id="JAJTWU010000005">
    <property type="protein sequence ID" value="MCE4555580.1"/>
    <property type="molecule type" value="Genomic_DNA"/>
</dbReference>
<protein>
    <recommendedName>
        <fullName evidence="3">Transcriptional regulator</fullName>
    </recommendedName>
</protein>
<dbReference type="RefSeq" id="WP_233372597.1">
    <property type="nucleotide sequence ID" value="NZ_JAJTWU010000005.1"/>
</dbReference>
<reference evidence="1 2" key="1">
    <citation type="submission" date="2021-12" db="EMBL/GenBank/DDBJ databases">
        <title>Genome seq of P8.</title>
        <authorList>
            <person name="Seo T."/>
        </authorList>
    </citation>
    <scope>NUCLEOTIDE SEQUENCE [LARGE SCALE GENOMIC DNA]</scope>
    <source>
        <strain evidence="1 2">P8</strain>
    </source>
</reference>
<gene>
    <name evidence="1" type="ORF">LXT13_14330</name>
</gene>
<name>A0ABS8XWB5_9BURK</name>
<sequence>MPDNEHTFRCTITMGAGLSREFDEIVGTDEAARTAALRKAILLYVAAKRAANSGAKVGVAEPGQALATEFINI</sequence>
<proteinExistence type="predicted"/>
<evidence type="ECO:0000313" key="1">
    <source>
        <dbReference type="EMBL" id="MCE4555580.1"/>
    </source>
</evidence>
<keyword evidence="2" id="KW-1185">Reference proteome</keyword>
<evidence type="ECO:0008006" key="3">
    <source>
        <dbReference type="Google" id="ProtNLM"/>
    </source>
</evidence>